<dbReference type="EMBL" id="AP017315">
    <property type="protein sequence ID" value="BAU31069.1"/>
    <property type="molecule type" value="Genomic_DNA"/>
</dbReference>
<evidence type="ECO:0000313" key="1">
    <source>
        <dbReference type="EMBL" id="BAU31069.1"/>
    </source>
</evidence>
<dbReference type="Proteomes" id="UP000218965">
    <property type="component" value="Chromosome"/>
</dbReference>
<reference evidence="1 2" key="2">
    <citation type="submission" date="2016-01" db="EMBL/GenBank/DDBJ databases">
        <title>Microcella alkaliphila JAM AC0309 whole genome shotgun sequence.</title>
        <authorList>
            <person name="Kurata A."/>
            <person name="Hirose Y."/>
            <person name="Kishimoto N."/>
            <person name="Kobayashi T."/>
        </authorList>
    </citation>
    <scope>NUCLEOTIDE SEQUENCE [LARGE SCALE GENOMIC DNA]</scope>
    <source>
        <strain evidence="1 2">JAM AC0309</strain>
    </source>
</reference>
<dbReference type="OrthoDB" id="5081465at2"/>
<protein>
    <submittedName>
        <fullName evidence="1">Mn/Zn ABC transporter ATPase</fullName>
    </submittedName>
</protein>
<accession>A0A0U5BRU3</accession>
<dbReference type="KEGG" id="malk:MalAC0309_0191"/>
<evidence type="ECO:0000313" key="2">
    <source>
        <dbReference type="Proteomes" id="UP000218965"/>
    </source>
</evidence>
<name>A0A0U5BRU3_9MICO</name>
<reference evidence="2" key="1">
    <citation type="submission" date="2015-12" db="EMBL/GenBank/DDBJ databases">
        <authorList>
            <person name="Shamseldin A."/>
            <person name="Moawad H."/>
            <person name="Abd El-Rahim W.M."/>
            <person name="Sadowsky M.J."/>
        </authorList>
    </citation>
    <scope>NUCLEOTIDE SEQUENCE [LARGE SCALE GENOMIC DNA]</scope>
    <source>
        <strain evidence="2">JAM AC0309</strain>
    </source>
</reference>
<gene>
    <name evidence="1" type="ORF">MalAC0309_0191</name>
</gene>
<proteinExistence type="predicted"/>
<organism evidence="1 2">
    <name type="scientific">Microcella alkaliphila</name>
    <dbReference type="NCBI Taxonomy" id="279828"/>
    <lineage>
        <taxon>Bacteria</taxon>
        <taxon>Bacillati</taxon>
        <taxon>Actinomycetota</taxon>
        <taxon>Actinomycetes</taxon>
        <taxon>Micrococcales</taxon>
        <taxon>Microbacteriaceae</taxon>
        <taxon>Microcella</taxon>
    </lineage>
</organism>
<dbReference type="AlphaFoldDB" id="A0A0U5BRU3"/>
<dbReference type="RefSeq" id="WP_096420037.1">
    <property type="nucleotide sequence ID" value="NZ_AP017315.1"/>
</dbReference>
<sequence length="153" mass="17184">MSHGDSNVDWERIIRDMIARSTESAPTEPGVYRMPCGNCYVDFFLASDGTERWLVPGEERSYTRDTVAIARHGDHPWERMYTLAHAAAEIRRRAAAEGTPVEVLLEELTAIADAEDAAEEEDIARIVRERPADGEEVPLADLARRFGIDLDEL</sequence>